<dbReference type="InterPro" id="IPR055170">
    <property type="entry name" value="GFO_IDH_MocA-like_dom"/>
</dbReference>
<dbReference type="GO" id="GO:0000166">
    <property type="term" value="F:nucleotide binding"/>
    <property type="evidence" value="ECO:0007669"/>
    <property type="project" value="InterPro"/>
</dbReference>
<keyword evidence="1" id="KW-0560">Oxidoreductase</keyword>
<dbReference type="GO" id="GO:0016491">
    <property type="term" value="F:oxidoreductase activity"/>
    <property type="evidence" value="ECO:0007669"/>
    <property type="project" value="UniProtKB-KW"/>
</dbReference>
<dbReference type="Gene3D" id="3.30.360.10">
    <property type="entry name" value="Dihydrodipicolinate Reductase, domain 2"/>
    <property type="match status" value="1"/>
</dbReference>
<organism evidence="4 5">
    <name type="scientific">Burkholderia pseudomultivorans</name>
    <dbReference type="NCBI Taxonomy" id="1207504"/>
    <lineage>
        <taxon>Bacteria</taxon>
        <taxon>Pseudomonadati</taxon>
        <taxon>Pseudomonadota</taxon>
        <taxon>Betaproteobacteria</taxon>
        <taxon>Burkholderiales</taxon>
        <taxon>Burkholderiaceae</taxon>
        <taxon>Burkholderia</taxon>
        <taxon>Burkholderia cepacia complex</taxon>
    </lineage>
</organism>
<dbReference type="Pfam" id="PF01408">
    <property type="entry name" value="GFO_IDH_MocA"/>
    <property type="match status" value="1"/>
</dbReference>
<evidence type="ECO:0008006" key="6">
    <source>
        <dbReference type="Google" id="ProtNLM"/>
    </source>
</evidence>
<sequence>MPDVELVGVQDDRQAVAQRRAAEVGNPPAFDDAARMLDTLQPDFVIALGRHDRMARIAHDLLDRGLPFMMEKPMGLNAAEVQSIAARVLETGAFVAVPMPQRLSAFARHALRMLRSGQFGRLSHLYIRTNRFTSARYPAWDCPWMLDPAASGGGCLRNLGMHGLDIFLLLTGGNAQVTGAQIGHRALETPVEDYATVLLRTPDGICGTLEVGNTYPRRTTEGTAPGAGRDKLLDGADGEWKIAGRDALLMAKDGNIRIVTADGEENFVDLPAENPAARTLADILSAWRDGRPPPVGVHDCLKAVRLIDDAYLVATAGI</sequence>
<dbReference type="PANTHER" id="PTHR43818:SF11">
    <property type="entry name" value="BCDNA.GH03377"/>
    <property type="match status" value="1"/>
</dbReference>
<dbReference type="SUPFAM" id="SSF51735">
    <property type="entry name" value="NAD(P)-binding Rossmann-fold domains"/>
    <property type="match status" value="1"/>
</dbReference>
<evidence type="ECO:0000256" key="1">
    <source>
        <dbReference type="ARBA" id="ARBA00023002"/>
    </source>
</evidence>
<protein>
    <recommendedName>
        <fullName evidence="6">Oxidoreductase</fullName>
    </recommendedName>
</protein>
<dbReference type="PANTHER" id="PTHR43818">
    <property type="entry name" value="BCDNA.GH03377"/>
    <property type="match status" value="1"/>
</dbReference>
<feature type="domain" description="Gfo/Idh/MocA-like oxidoreductase N-terminal" evidence="2">
    <location>
        <begin position="3"/>
        <end position="97"/>
    </location>
</feature>
<evidence type="ECO:0000313" key="5">
    <source>
        <dbReference type="Proteomes" id="UP000061512"/>
    </source>
</evidence>
<feature type="domain" description="GFO/IDH/MocA-like oxidoreductase" evidence="3">
    <location>
        <begin position="108"/>
        <end position="218"/>
    </location>
</feature>
<dbReference type="SUPFAM" id="SSF55347">
    <property type="entry name" value="Glyceraldehyde-3-phosphate dehydrogenase-like, C-terminal domain"/>
    <property type="match status" value="1"/>
</dbReference>
<reference evidence="4 5" key="1">
    <citation type="submission" date="2015-11" db="EMBL/GenBank/DDBJ databases">
        <title>Expanding the genomic diversity of Burkholderia species for the development of highly accurate diagnostics.</title>
        <authorList>
            <person name="Sahl J."/>
            <person name="Keim P."/>
            <person name="Wagner D."/>
        </authorList>
    </citation>
    <scope>NUCLEOTIDE SEQUENCE [LARGE SCALE GENOMIC DNA]</scope>
    <source>
        <strain evidence="4 5">MSMB574WGS</strain>
    </source>
</reference>
<dbReference type="Pfam" id="PF22725">
    <property type="entry name" value="GFO_IDH_MocA_C3"/>
    <property type="match status" value="1"/>
</dbReference>
<gene>
    <name evidence="4" type="ORF">WT57_05165</name>
</gene>
<name>A0A132EQ90_9BURK</name>
<dbReference type="AlphaFoldDB" id="A0A132EQ90"/>
<comment type="caution">
    <text evidence="4">The sequence shown here is derived from an EMBL/GenBank/DDBJ whole genome shotgun (WGS) entry which is preliminary data.</text>
</comment>
<evidence type="ECO:0000259" key="2">
    <source>
        <dbReference type="Pfam" id="PF01408"/>
    </source>
</evidence>
<accession>A0A132EQ90</accession>
<dbReference type="Gene3D" id="3.40.50.720">
    <property type="entry name" value="NAD(P)-binding Rossmann-like Domain"/>
    <property type="match status" value="1"/>
</dbReference>
<dbReference type="Proteomes" id="UP000061512">
    <property type="component" value="Unassembled WGS sequence"/>
</dbReference>
<proteinExistence type="predicted"/>
<evidence type="ECO:0000313" key="4">
    <source>
        <dbReference type="EMBL" id="KWF55869.1"/>
    </source>
</evidence>
<dbReference type="EMBL" id="LPJX01000077">
    <property type="protein sequence ID" value="KWF55869.1"/>
    <property type="molecule type" value="Genomic_DNA"/>
</dbReference>
<dbReference type="InterPro" id="IPR036291">
    <property type="entry name" value="NAD(P)-bd_dom_sf"/>
</dbReference>
<evidence type="ECO:0000259" key="3">
    <source>
        <dbReference type="Pfam" id="PF22725"/>
    </source>
</evidence>
<dbReference type="InterPro" id="IPR000683">
    <property type="entry name" value="Gfo/Idh/MocA-like_OxRdtase_N"/>
</dbReference>
<dbReference type="InterPro" id="IPR050463">
    <property type="entry name" value="Gfo/Idh/MocA_oxidrdct_glycsds"/>
</dbReference>